<dbReference type="GO" id="GO:0042956">
    <property type="term" value="P:maltodextrin transmembrane transport"/>
    <property type="evidence" value="ECO:0007669"/>
    <property type="project" value="TreeGrafter"/>
</dbReference>
<feature type="signal peptide" evidence="4">
    <location>
        <begin position="1"/>
        <end position="28"/>
    </location>
</feature>
<evidence type="ECO:0000256" key="2">
    <source>
        <dbReference type="ARBA" id="ARBA00022448"/>
    </source>
</evidence>
<dbReference type="GO" id="GO:1901982">
    <property type="term" value="F:maltose binding"/>
    <property type="evidence" value="ECO:0007669"/>
    <property type="project" value="TreeGrafter"/>
</dbReference>
<comment type="caution">
    <text evidence="5">The sequence shown here is derived from an EMBL/GenBank/DDBJ whole genome shotgun (WGS) entry which is preliminary data.</text>
</comment>
<keyword evidence="3 4" id="KW-0732">Signal</keyword>
<accession>A0A6L9S2F0</accession>
<dbReference type="Pfam" id="PF13416">
    <property type="entry name" value="SBP_bac_8"/>
    <property type="match status" value="1"/>
</dbReference>
<dbReference type="PANTHER" id="PTHR30061:SF50">
    <property type="entry name" value="MALTOSE_MALTODEXTRIN-BINDING PERIPLASMIC PROTEIN"/>
    <property type="match status" value="1"/>
</dbReference>
<organism evidence="5 6">
    <name type="scientific">Phytoactinopolyspora halotolerans</name>
    <dbReference type="NCBI Taxonomy" id="1981512"/>
    <lineage>
        <taxon>Bacteria</taxon>
        <taxon>Bacillati</taxon>
        <taxon>Actinomycetota</taxon>
        <taxon>Actinomycetes</taxon>
        <taxon>Jiangellales</taxon>
        <taxon>Jiangellaceae</taxon>
        <taxon>Phytoactinopolyspora</taxon>
    </lineage>
</organism>
<dbReference type="Gene3D" id="3.40.190.10">
    <property type="entry name" value="Periplasmic binding protein-like II"/>
    <property type="match status" value="1"/>
</dbReference>
<evidence type="ECO:0000256" key="3">
    <source>
        <dbReference type="ARBA" id="ARBA00022729"/>
    </source>
</evidence>
<dbReference type="InterPro" id="IPR006059">
    <property type="entry name" value="SBP"/>
</dbReference>
<dbReference type="GO" id="GO:0015768">
    <property type="term" value="P:maltose transport"/>
    <property type="evidence" value="ECO:0007669"/>
    <property type="project" value="TreeGrafter"/>
</dbReference>
<evidence type="ECO:0000313" key="6">
    <source>
        <dbReference type="Proteomes" id="UP000475214"/>
    </source>
</evidence>
<feature type="chain" id="PRO_5039082222" evidence="4">
    <location>
        <begin position="29"/>
        <end position="455"/>
    </location>
</feature>
<dbReference type="GO" id="GO:0055052">
    <property type="term" value="C:ATP-binding cassette (ABC) transporter complex, substrate-binding subunit-containing"/>
    <property type="evidence" value="ECO:0007669"/>
    <property type="project" value="TreeGrafter"/>
</dbReference>
<dbReference type="CDD" id="cd13585">
    <property type="entry name" value="PBP2_TMBP_like"/>
    <property type="match status" value="1"/>
</dbReference>
<dbReference type="AlphaFoldDB" id="A0A6L9S2F0"/>
<dbReference type="PANTHER" id="PTHR30061">
    <property type="entry name" value="MALTOSE-BINDING PERIPLASMIC PROTEIN"/>
    <property type="match status" value="1"/>
</dbReference>
<proteinExistence type="inferred from homology"/>
<keyword evidence="2" id="KW-0813">Transport</keyword>
<evidence type="ECO:0000256" key="4">
    <source>
        <dbReference type="SAM" id="SignalP"/>
    </source>
</evidence>
<evidence type="ECO:0000313" key="5">
    <source>
        <dbReference type="EMBL" id="NED99242.1"/>
    </source>
</evidence>
<dbReference type="EMBL" id="JAAGOA010000002">
    <property type="protein sequence ID" value="NED99242.1"/>
    <property type="molecule type" value="Genomic_DNA"/>
</dbReference>
<protein>
    <submittedName>
        <fullName evidence="5">Sugar ABC transporter substrate-binding protein</fullName>
    </submittedName>
</protein>
<dbReference type="PROSITE" id="PS51257">
    <property type="entry name" value="PROKAR_LIPOPROTEIN"/>
    <property type="match status" value="1"/>
</dbReference>
<evidence type="ECO:0000256" key="1">
    <source>
        <dbReference type="ARBA" id="ARBA00008520"/>
    </source>
</evidence>
<reference evidence="5 6" key="1">
    <citation type="submission" date="2020-02" db="EMBL/GenBank/DDBJ databases">
        <authorList>
            <person name="Li X.-J."/>
            <person name="Han X.-M."/>
        </authorList>
    </citation>
    <scope>NUCLEOTIDE SEQUENCE [LARGE SCALE GENOMIC DNA]</scope>
    <source>
        <strain evidence="5 6">CCTCC AB 2017055</strain>
    </source>
</reference>
<dbReference type="SUPFAM" id="SSF53850">
    <property type="entry name" value="Periplasmic binding protein-like II"/>
    <property type="match status" value="1"/>
</dbReference>
<sequence length="455" mass="49165">MTHAPRSIGRRRWLVPATGLTLGALALAGCGSAPVVGDGTVALDYWLWDANQLPAYQRCVDAFEEENSDVSVRISQYGWDDYWTKLTAAFVAGAGPDVFTDHLNRYPEYVQRGLLRDLGSLDATSDFDPADFQEGLADLWTGPDGKQYGSPKDFDTIALFYNTEMVEEAGLTSEDLANLDWNPRDGGSFEDVIARLTVDANGVRGDEEGFDPDNVATYGLASNGSGGTDGQTVWSWLAGSTGWTFTNADVWGDEYNYDDPRLQDSLAWLFSLVDKGYMAPYQEVGTEPNPQQALGSGRAAISANGSWMINTYAGLEGIELGIASVPSGPVGHPVSMYNGLADSISAQSEHPEEAARLVEFLGSDECQTIVGEAAVVFPARPAGTEAAIEAFAEKGIDVSPFTDLVENNHTILFPVTDQYGSIQSLMTPVMDEIYIGDRDVSTLTQLNEQVNDLLK</sequence>
<dbReference type="Proteomes" id="UP000475214">
    <property type="component" value="Unassembled WGS sequence"/>
</dbReference>
<keyword evidence="6" id="KW-1185">Reference proteome</keyword>
<dbReference type="RefSeq" id="WP_163732756.1">
    <property type="nucleotide sequence ID" value="NZ_JAAGOA010000002.1"/>
</dbReference>
<gene>
    <name evidence="5" type="ORF">G1H10_03565</name>
</gene>
<name>A0A6L9S2F0_9ACTN</name>
<comment type="similarity">
    <text evidence="1">Belongs to the bacterial solute-binding protein 1 family.</text>
</comment>